<dbReference type="PRINTS" id="PR00301">
    <property type="entry name" value="HEATSHOCK70"/>
</dbReference>
<evidence type="ECO:0000313" key="8">
    <source>
        <dbReference type="EMBL" id="ADD43212.1"/>
    </source>
</evidence>
<dbReference type="Pfam" id="PF00012">
    <property type="entry name" value="HSP70"/>
    <property type="match status" value="1"/>
</dbReference>
<evidence type="ECO:0000256" key="5">
    <source>
        <dbReference type="ARBA" id="ARBA00023186"/>
    </source>
</evidence>
<dbReference type="Gene3D" id="3.90.640.10">
    <property type="entry name" value="Actin, Chain A, domain 4"/>
    <property type="match status" value="1"/>
</dbReference>
<dbReference type="SUPFAM" id="SSF53067">
    <property type="entry name" value="Actin-like ATPase domain"/>
    <property type="match status" value="2"/>
</dbReference>
<keyword evidence="4 8" id="KW-0346">Stress response</keyword>
<evidence type="ECO:0000313" key="9">
    <source>
        <dbReference type="Proteomes" id="UP000000844"/>
    </source>
</evidence>
<evidence type="ECO:0000256" key="3">
    <source>
        <dbReference type="ARBA" id="ARBA00022840"/>
    </source>
</evidence>
<dbReference type="KEGG" id="sna:Snas_3550"/>
<feature type="transmembrane region" description="Helical" evidence="7">
    <location>
        <begin position="460"/>
        <end position="479"/>
    </location>
</feature>
<keyword evidence="5" id="KW-0143">Chaperone</keyword>
<dbReference type="RefSeq" id="WP_013018783.1">
    <property type="nucleotide sequence ID" value="NC_013947.1"/>
</dbReference>
<dbReference type="InterPro" id="IPR043129">
    <property type="entry name" value="ATPase_NBD"/>
</dbReference>
<dbReference type="Gene3D" id="3.30.420.40">
    <property type="match status" value="2"/>
</dbReference>
<evidence type="ECO:0000256" key="7">
    <source>
        <dbReference type="SAM" id="Phobius"/>
    </source>
</evidence>
<evidence type="ECO:0000256" key="6">
    <source>
        <dbReference type="SAM" id="MobiDB-lite"/>
    </source>
</evidence>
<dbReference type="PROSITE" id="PS01036">
    <property type="entry name" value="HSP70_3"/>
    <property type="match status" value="1"/>
</dbReference>
<keyword evidence="7" id="KW-1133">Transmembrane helix</keyword>
<keyword evidence="9" id="KW-1185">Reference proteome</keyword>
<dbReference type="Proteomes" id="UP000000844">
    <property type="component" value="Chromosome"/>
</dbReference>
<feature type="region of interest" description="Disordered" evidence="6">
    <location>
        <begin position="372"/>
        <end position="455"/>
    </location>
</feature>
<keyword evidence="3" id="KW-0067">ATP-binding</keyword>
<dbReference type="InterPro" id="IPR013126">
    <property type="entry name" value="Hsp_70_fam"/>
</dbReference>
<proteinExistence type="inferred from homology"/>
<evidence type="ECO:0000256" key="4">
    <source>
        <dbReference type="ARBA" id="ARBA00023016"/>
    </source>
</evidence>
<feature type="compositionally biased region" description="Low complexity" evidence="6">
    <location>
        <begin position="397"/>
        <end position="412"/>
    </location>
</feature>
<dbReference type="GO" id="GO:0140662">
    <property type="term" value="F:ATP-dependent protein folding chaperone"/>
    <property type="evidence" value="ECO:0007669"/>
    <property type="project" value="InterPro"/>
</dbReference>
<dbReference type="InterPro" id="IPR018181">
    <property type="entry name" value="Heat_shock_70_CS"/>
</dbReference>
<sequence>MTKLARLAIDFGTSHTVAVLDPGTGLGQALLFGDSPLLPSAVYATEPGQLLVGRDAIRAAKTAPECFEPNPKRRIDDGTVLLGSQEYPVATLISEVLKAVAAEARRVAGGPLGEVAVTHPAIWGKQRLDVLRQAAREAWLGDVTLVPEPEAAAVYFTKSEDTGALAETVVVYDFGGGTFDVCVLVRVDGRYQVRAQAGLDDVGGADLDAALLAHMGQTASAVDASTWQRILQPDGPATRRAFRTLYEDIKAAKEQLSRNASGLVHIPMLDRDFPVTRDEFEHVARPLIEQTVKLTADMVSAAGITEGQPLGLYLVGGSSRVPLVSTLLHRKLRRAPVITGQPEQVVAQGALLRMGDPKSSDAPQALPIVTKTSLTSPPQSGPPAAVVPVSPPPARQAPPQRQSSPPRQHPQVRPAPPARQTPPRQAAAPARPAPPPQRQVPQQRQAPPPPAPRKSRKGRYLLLAVVLLLALVTGVYVFYEYGLNEGGGPMDSADDGSDVNVSEELAPESYSECARPDGSGDGILVQISCTDENAVYGVTRSVQAEEECDEATEEYTGHFKDSEEVLCMTGLFVPTSCLDGSFNTDSCEDPENVPYVIREGPFEQDQCEGEFEGTVKLSDSEQFYCYDLNATT</sequence>
<keyword evidence="2" id="KW-0547">Nucleotide-binding</keyword>
<dbReference type="PANTHER" id="PTHR42749">
    <property type="entry name" value="CELL SHAPE-DETERMINING PROTEIN MREB"/>
    <property type="match status" value="1"/>
</dbReference>
<evidence type="ECO:0000256" key="2">
    <source>
        <dbReference type="ARBA" id="ARBA00022741"/>
    </source>
</evidence>
<feature type="compositionally biased region" description="Low complexity" evidence="6">
    <location>
        <begin position="421"/>
        <end position="430"/>
    </location>
</feature>
<dbReference type="PANTHER" id="PTHR42749:SF1">
    <property type="entry name" value="CELL SHAPE-DETERMINING PROTEIN MREB"/>
    <property type="match status" value="1"/>
</dbReference>
<keyword evidence="7" id="KW-0812">Transmembrane</keyword>
<accession>D3PWJ0</accession>
<protein>
    <submittedName>
        <fullName evidence="8">Heat shock protein 70</fullName>
    </submittedName>
</protein>
<reference evidence="8 9" key="1">
    <citation type="journal article" date="2009" name="Stand. Genomic Sci.">
        <title>Complete genome sequence of Stackebrandtia nassauensis type strain (LLR-40K-21).</title>
        <authorList>
            <person name="Munk C."/>
            <person name="Lapidus A."/>
            <person name="Copeland A."/>
            <person name="Jando M."/>
            <person name="Mayilraj S."/>
            <person name="Glavina Del Rio T."/>
            <person name="Nolan M."/>
            <person name="Chen F."/>
            <person name="Lucas S."/>
            <person name="Tice H."/>
            <person name="Cheng J.F."/>
            <person name="Han C."/>
            <person name="Detter J.C."/>
            <person name="Bruce D."/>
            <person name="Goodwin L."/>
            <person name="Chain P."/>
            <person name="Pitluck S."/>
            <person name="Goker M."/>
            <person name="Ovchinikova G."/>
            <person name="Pati A."/>
            <person name="Ivanova N."/>
            <person name="Mavromatis K."/>
            <person name="Chen A."/>
            <person name="Palaniappan K."/>
            <person name="Land M."/>
            <person name="Hauser L."/>
            <person name="Chang Y.J."/>
            <person name="Jeffries C.D."/>
            <person name="Bristow J."/>
            <person name="Eisen J.A."/>
            <person name="Markowitz V."/>
            <person name="Hugenholtz P."/>
            <person name="Kyrpides N.C."/>
            <person name="Klenk H.P."/>
        </authorList>
    </citation>
    <scope>NUCLEOTIDE SEQUENCE [LARGE SCALE GENOMIC DNA]</scope>
    <source>
        <strain evidence="9">DSM 44728 / CIP 108903 / NRRL B-16338 / NBRC 102104 / LLR-40K-21</strain>
    </source>
</reference>
<name>D3PWJ0_STANL</name>
<gene>
    <name evidence="8" type="ordered locus">Snas_3550</name>
</gene>
<evidence type="ECO:0000256" key="1">
    <source>
        <dbReference type="ARBA" id="ARBA00007381"/>
    </source>
</evidence>
<dbReference type="EMBL" id="CP001778">
    <property type="protein sequence ID" value="ADD43212.1"/>
    <property type="molecule type" value="Genomic_DNA"/>
</dbReference>
<dbReference type="eggNOG" id="COG0443">
    <property type="taxonomic scope" value="Bacteria"/>
</dbReference>
<dbReference type="STRING" id="446470.Snas_3550"/>
<dbReference type="HOGENOM" id="CLU_457015_0_0_11"/>
<comment type="similarity">
    <text evidence="1">Belongs to the heat shock protein 70 family.</text>
</comment>
<dbReference type="AlphaFoldDB" id="D3PWJ0"/>
<organism evidence="8 9">
    <name type="scientific">Stackebrandtia nassauensis (strain DSM 44728 / CIP 108903 / NRRL B-16338 / NBRC 102104 / LLR-40K-21)</name>
    <dbReference type="NCBI Taxonomy" id="446470"/>
    <lineage>
        <taxon>Bacteria</taxon>
        <taxon>Bacillati</taxon>
        <taxon>Actinomycetota</taxon>
        <taxon>Actinomycetes</taxon>
        <taxon>Glycomycetales</taxon>
        <taxon>Glycomycetaceae</taxon>
        <taxon>Stackebrandtia</taxon>
    </lineage>
</organism>
<keyword evidence="7" id="KW-0472">Membrane</keyword>
<dbReference type="GO" id="GO:0005524">
    <property type="term" value="F:ATP binding"/>
    <property type="evidence" value="ECO:0007669"/>
    <property type="project" value="UniProtKB-KW"/>
</dbReference>